<evidence type="ECO:0000256" key="4">
    <source>
        <dbReference type="ARBA" id="ARBA00022525"/>
    </source>
</evidence>
<evidence type="ECO:0000256" key="6">
    <source>
        <dbReference type="ARBA" id="ARBA00023136"/>
    </source>
</evidence>
<evidence type="ECO:0000256" key="3">
    <source>
        <dbReference type="ARBA" id="ARBA00004613"/>
    </source>
</evidence>
<feature type="region of interest" description="Disordered" evidence="8">
    <location>
        <begin position="607"/>
        <end position="629"/>
    </location>
</feature>
<evidence type="ECO:0000313" key="10">
    <source>
        <dbReference type="Proteomes" id="UP000463388"/>
    </source>
</evidence>
<dbReference type="AlphaFoldDB" id="A0A6N8JMN7"/>
<keyword evidence="5" id="KW-0732">Signal</keyword>
<protein>
    <submittedName>
        <fullName evidence="9">Uncharacterized protein</fullName>
    </submittedName>
</protein>
<sequence length="1269" mass="133418">MTTVTKRQTTAMATGAKKALAVVATGALVASLGYFHLWGSTPAVAANDGDQVEVFFNLDSDVTVEVGNEKFDAQSDEGYRAPVSEDLRFTATSTHSDREIGAVAALLQSGAQPTAQVMTVQEERVTDEAVPAAEEPAQTPVDPSAMIEIVPEVEPIPETAAALEVKNQAEGGPKADEAADEAADTEVVKDEATPLAATSGAKADDTATEIVVTFDADKNEYVISKDELQKAANASGSIEVTITSDAQGDTFDNWDALAAFLSADGEGKVKLTSDVRATSTVVVAGDKTIDLNGHTITSDAEGSLFKVGDESRAATLTINDSASKYRALDQASDGILLPKPNQGNAGDLVNDIMGDFREKWVGQKATLEGDMLTYYVTRSYEDKHIAGGTNEYQIKHTVDMENVGAIVAAKAQDLVVVGNGASTLNIEGGRLSYNEGVTGDIHAVNMNQGGTFHMSGGFITNVKAEGLGGAVSANSGNNGSAVNITIDGNAVIAGNATKKNGGAIWMSSEAKGTPATLTVSGNAVIAGNEAGSEPLTDLTKGTIATSQNGGGIYARKNCEVTITGSAVIAGNVANADGGGVYIEGHAKGSTATKNLLTIEENATITNNRSENDRTAKHQKNRSTGPSNEEHFWKNYGGGGGGIFTLDETIINGGQITSNFASDGGGGIYALGGTKTIPSKWNGGLDESKAYENALPVLKVENCRISSNYAGTSEGGGICAGTDKASYVKQGIISNNMTATYFDYGGGGLFMSSIDANDIKGTPQATAGITVYHPLVSGNTAAGFGGGVASCTNGVVVSCDAAVFDNKALEQNATQNPNEFGDQWLLEANLRKDEFKQSGQNTYGLKDKLEKGYANDFYCARTSTVFNTMLGGGWYNWEGYTTGGVAGGEAYAQRVDGQPKYVQVNGGEKISVTNTFYYSEHKALVVRIAADKAEAVEALKGYLVTFNTIDLSDNRKPVRATGLVTSVDATTDPFGNVEPDSTDKAVVLYLDTTVNASDYQASPVATLNGAYTTSDPMANFTMSQVKKLTQTSTTCVTGDRLMMLTAHPSEDDKKAAQNEAVLFFTGNYSNTHGGAIACNDYIDVGAADKEPPSKTESKLGKMSLTKKMVGWDDAREGSSATAVFTVTGYTDVEAYRAHLDPIYVNLVSMSFNEDGSETKELTDLPLGYYVVEEVFYAGDNFKEPSDRNQWTVQLTEDNAEAGVSHEFVNTFRDENTFGTGVVNSYAPTGEVTDENGNTTGFIYTDGKLTYTPDDNYGKRKQPSAPIEGGN</sequence>
<reference evidence="9 10" key="1">
    <citation type="submission" date="2019-12" db="EMBL/GenBank/DDBJ databases">
        <title>Microbes associate with the intestines of laboratory mice.</title>
        <authorList>
            <person name="Navarre W."/>
            <person name="Wong E."/>
        </authorList>
    </citation>
    <scope>NUCLEOTIDE SEQUENCE [LARGE SCALE GENOMIC DNA]</scope>
    <source>
        <strain evidence="9 10">NM66_B29</strain>
    </source>
</reference>
<dbReference type="NCBIfam" id="TIGR01376">
    <property type="entry name" value="POMP_repeat"/>
    <property type="match status" value="1"/>
</dbReference>
<evidence type="ECO:0000256" key="1">
    <source>
        <dbReference type="ARBA" id="ARBA00004196"/>
    </source>
</evidence>
<comment type="caution">
    <text evidence="9">The sequence shown here is derived from an EMBL/GenBank/DDBJ whole genome shotgun (WGS) entry which is preliminary data.</text>
</comment>
<keyword evidence="10" id="KW-1185">Reference proteome</keyword>
<dbReference type="InterPro" id="IPR003368">
    <property type="entry name" value="POMP_repeat"/>
</dbReference>
<evidence type="ECO:0000256" key="5">
    <source>
        <dbReference type="ARBA" id="ARBA00022729"/>
    </source>
</evidence>
<proteinExistence type="predicted"/>
<organism evidence="9 10">
    <name type="scientific">Adlercreutzia mucosicola</name>
    <dbReference type="NCBI Taxonomy" id="580026"/>
    <lineage>
        <taxon>Bacteria</taxon>
        <taxon>Bacillati</taxon>
        <taxon>Actinomycetota</taxon>
        <taxon>Coriobacteriia</taxon>
        <taxon>Eggerthellales</taxon>
        <taxon>Eggerthellaceae</taxon>
        <taxon>Adlercreutzia</taxon>
    </lineage>
</organism>
<dbReference type="SMART" id="SM00710">
    <property type="entry name" value="PbH1"/>
    <property type="match status" value="5"/>
</dbReference>
<dbReference type="InterPro" id="IPR006626">
    <property type="entry name" value="PbH1"/>
</dbReference>
<name>A0A6N8JMN7_9ACTN</name>
<evidence type="ECO:0000256" key="7">
    <source>
        <dbReference type="ARBA" id="ARBA00023237"/>
    </source>
</evidence>
<feature type="region of interest" description="Disordered" evidence="8">
    <location>
        <begin position="168"/>
        <end position="204"/>
    </location>
</feature>
<dbReference type="GO" id="GO:0009279">
    <property type="term" value="C:cell outer membrane"/>
    <property type="evidence" value="ECO:0007669"/>
    <property type="project" value="UniProtKB-SubCell"/>
</dbReference>
<evidence type="ECO:0000256" key="2">
    <source>
        <dbReference type="ARBA" id="ARBA00004442"/>
    </source>
</evidence>
<keyword evidence="7" id="KW-0998">Cell outer membrane</keyword>
<accession>A0A6N8JMN7</accession>
<evidence type="ECO:0000256" key="8">
    <source>
        <dbReference type="SAM" id="MobiDB-lite"/>
    </source>
</evidence>
<dbReference type="EMBL" id="WSRR01000003">
    <property type="protein sequence ID" value="MVX60324.1"/>
    <property type="molecule type" value="Genomic_DNA"/>
</dbReference>
<evidence type="ECO:0000313" key="9">
    <source>
        <dbReference type="EMBL" id="MVX60324.1"/>
    </source>
</evidence>
<gene>
    <name evidence="9" type="ORF">GKZ27_02445</name>
</gene>
<dbReference type="GO" id="GO:0005576">
    <property type="term" value="C:extracellular region"/>
    <property type="evidence" value="ECO:0007669"/>
    <property type="project" value="UniProtKB-SubCell"/>
</dbReference>
<keyword evidence="6" id="KW-0472">Membrane</keyword>
<keyword evidence="4" id="KW-0964">Secreted</keyword>
<dbReference type="Proteomes" id="UP000463388">
    <property type="component" value="Unassembled WGS sequence"/>
</dbReference>
<comment type="subcellular location">
    <subcellularLocation>
        <location evidence="1">Cell envelope</location>
    </subcellularLocation>
    <subcellularLocation>
        <location evidence="2">Cell outer membrane</location>
    </subcellularLocation>
    <subcellularLocation>
        <location evidence="3">Secreted</location>
    </subcellularLocation>
</comment>